<keyword evidence="6" id="KW-1185">Reference proteome</keyword>
<dbReference type="Proteomes" id="UP000503540">
    <property type="component" value="Chromosome"/>
</dbReference>
<reference evidence="5 6" key="1">
    <citation type="journal article" date="2019" name="ACS Chem. Biol.">
        <title>Identification and Mobilization of a Cryptic Antibiotic Biosynthesis Gene Locus from a Human-Pathogenic Nocardia Isolate.</title>
        <authorList>
            <person name="Herisse M."/>
            <person name="Ishida K."/>
            <person name="Porter J.L."/>
            <person name="Howden B."/>
            <person name="Hertweck C."/>
            <person name="Stinear T.P."/>
            <person name="Pidot S.J."/>
        </authorList>
    </citation>
    <scope>NUCLEOTIDE SEQUENCE [LARGE SCALE GENOMIC DNA]</scope>
    <source>
        <strain evidence="5 6">AUSMDU00012717</strain>
    </source>
</reference>
<name>A0A6G9YLI7_9NOCA</name>
<evidence type="ECO:0000313" key="6">
    <source>
        <dbReference type="Proteomes" id="UP000503540"/>
    </source>
</evidence>
<dbReference type="InterPro" id="IPR009057">
    <property type="entry name" value="Homeodomain-like_sf"/>
</dbReference>
<dbReference type="Pfam" id="PF12833">
    <property type="entry name" value="HTH_18"/>
    <property type="match status" value="1"/>
</dbReference>
<gene>
    <name evidence="5" type="ORF">F5544_31130</name>
</gene>
<dbReference type="InterPro" id="IPR018062">
    <property type="entry name" value="HTH_AraC-typ_CS"/>
</dbReference>
<evidence type="ECO:0000259" key="4">
    <source>
        <dbReference type="PROSITE" id="PS01124"/>
    </source>
</evidence>
<feature type="domain" description="HTH araC/xylS-type" evidence="4">
    <location>
        <begin position="244"/>
        <end position="340"/>
    </location>
</feature>
<dbReference type="AlphaFoldDB" id="A0A6G9YLI7"/>
<dbReference type="RefSeq" id="WP_167476525.1">
    <property type="nucleotide sequence ID" value="NZ_CP046172.1"/>
</dbReference>
<dbReference type="InterPro" id="IPR018060">
    <property type="entry name" value="HTH_AraC"/>
</dbReference>
<keyword evidence="3" id="KW-0804">Transcription</keyword>
<dbReference type="SUPFAM" id="SSF46689">
    <property type="entry name" value="Homeodomain-like"/>
    <property type="match status" value="1"/>
</dbReference>
<dbReference type="PROSITE" id="PS01124">
    <property type="entry name" value="HTH_ARAC_FAMILY_2"/>
    <property type="match status" value="1"/>
</dbReference>
<dbReference type="Gene3D" id="1.10.10.60">
    <property type="entry name" value="Homeodomain-like"/>
    <property type="match status" value="1"/>
</dbReference>
<evidence type="ECO:0000256" key="1">
    <source>
        <dbReference type="ARBA" id="ARBA00023015"/>
    </source>
</evidence>
<dbReference type="KEGG" id="nah:F5544_31130"/>
<keyword evidence="2" id="KW-0238">DNA-binding</keyword>
<organism evidence="5 6">
    <name type="scientific">Nocardia arthritidis</name>
    <dbReference type="NCBI Taxonomy" id="228602"/>
    <lineage>
        <taxon>Bacteria</taxon>
        <taxon>Bacillati</taxon>
        <taxon>Actinomycetota</taxon>
        <taxon>Actinomycetes</taxon>
        <taxon>Mycobacteriales</taxon>
        <taxon>Nocardiaceae</taxon>
        <taxon>Nocardia</taxon>
    </lineage>
</organism>
<dbReference type="InterPro" id="IPR032687">
    <property type="entry name" value="AraC-type_N"/>
</dbReference>
<dbReference type="EMBL" id="CP046172">
    <property type="protein sequence ID" value="QIS14068.1"/>
    <property type="molecule type" value="Genomic_DNA"/>
</dbReference>
<dbReference type="Pfam" id="PF12625">
    <property type="entry name" value="Arabinose_bd"/>
    <property type="match status" value="1"/>
</dbReference>
<dbReference type="PANTHER" id="PTHR47894:SF1">
    <property type="entry name" value="HTH-TYPE TRANSCRIPTIONAL REGULATOR VQSM"/>
    <property type="match status" value="1"/>
</dbReference>
<accession>A0A6G9YLI7</accession>
<protein>
    <submittedName>
        <fullName evidence="5">Helix-turn-helix domain-containing protein</fullName>
    </submittedName>
</protein>
<proteinExistence type="predicted"/>
<keyword evidence="1" id="KW-0805">Transcription regulation</keyword>
<evidence type="ECO:0000256" key="3">
    <source>
        <dbReference type="ARBA" id="ARBA00023163"/>
    </source>
</evidence>
<evidence type="ECO:0000313" key="5">
    <source>
        <dbReference type="EMBL" id="QIS14068.1"/>
    </source>
</evidence>
<dbReference type="PANTHER" id="PTHR47894">
    <property type="entry name" value="HTH-TYPE TRANSCRIPTIONAL REGULATOR GADX"/>
    <property type="match status" value="1"/>
</dbReference>
<dbReference type="GO" id="GO:0005829">
    <property type="term" value="C:cytosol"/>
    <property type="evidence" value="ECO:0007669"/>
    <property type="project" value="TreeGrafter"/>
</dbReference>
<dbReference type="GO" id="GO:0000976">
    <property type="term" value="F:transcription cis-regulatory region binding"/>
    <property type="evidence" value="ECO:0007669"/>
    <property type="project" value="TreeGrafter"/>
</dbReference>
<sequence>MSTEIPAPLAQLPQHRSGNGTAILVEVGAERGVPTERILRGTGLTEWDLRDTTVDIEPWQEFSAGRNLVAAAGEPGLGLIAGTRHHINSYGVWGFALISSPTVRDAIRVGLRYLALTSAFCRMTLEEDAVEARFCFDPAAIPADVRTLFVERDTAAAFTLFQEMLPGAEPLRWDFAYPAPRCVQRYQETFGVPTEFEVARTYAVLDPGLLASPLPRANERIARRYEERCRQLLDRRNPGSPLLNRIRILLLRTPDRLPSMDDVAAQLNMGTRTLRRRLTEEGTSFRGVLADFRMELAEELLRTGVTVKDVGQRLGYSDPASFHRAFRSRTGMAPGQYARRIR</sequence>
<dbReference type="PROSITE" id="PS00041">
    <property type="entry name" value="HTH_ARAC_FAMILY_1"/>
    <property type="match status" value="1"/>
</dbReference>
<dbReference type="SMART" id="SM00342">
    <property type="entry name" value="HTH_ARAC"/>
    <property type="match status" value="1"/>
</dbReference>
<dbReference type="GO" id="GO:0003700">
    <property type="term" value="F:DNA-binding transcription factor activity"/>
    <property type="evidence" value="ECO:0007669"/>
    <property type="project" value="InterPro"/>
</dbReference>
<evidence type="ECO:0000256" key="2">
    <source>
        <dbReference type="ARBA" id="ARBA00023125"/>
    </source>
</evidence>